<keyword evidence="3" id="KW-1185">Reference proteome</keyword>
<dbReference type="Proteomes" id="UP001321543">
    <property type="component" value="Chromosome"/>
</dbReference>
<proteinExistence type="predicted"/>
<name>A0ABM8FQY2_9MICO</name>
<accession>A0ABM8FQY2</accession>
<gene>
    <name evidence="2" type="ORF">GCM10025863_06870</name>
</gene>
<reference evidence="3" key="1">
    <citation type="journal article" date="2019" name="Int. J. Syst. Evol. Microbiol.">
        <title>The Global Catalogue of Microorganisms (GCM) 10K type strain sequencing project: providing services to taxonomists for standard genome sequencing and annotation.</title>
        <authorList>
            <consortium name="The Broad Institute Genomics Platform"/>
            <consortium name="The Broad Institute Genome Sequencing Center for Infectious Disease"/>
            <person name="Wu L."/>
            <person name="Ma J."/>
        </authorList>
    </citation>
    <scope>NUCLEOTIDE SEQUENCE [LARGE SCALE GENOMIC DNA]</scope>
    <source>
        <strain evidence="3">NBRC 106310</strain>
    </source>
</reference>
<sequence>MRPVLRLGAGRICFPGRLVCMRGGPDSFIHLKGCIVRWLGRALAVVAIAVAAGVAVPSSASALVAVDPVAPVPELTSRYLSLVGSTGALSYPDLLHAERTARVAPKPITPPAKFVKPPIDGGAVGVALTSFMAGWGIGQGGIALYAAAHDDTYEDVMCRQPGWWRGVNDFITFGLSATDCTGTVVEPNADAHTGFTPIRVGDFERIYLGTHVDTGSGTTYACWLATGAAPQTLTPLGLRPVVMGEDGVWVYSTGFGVPVDGGPYAGRYCGRPDSSIAREQLWSTGAVPPVRVIRIDTGEVVAEALPLSGDPVRTPRCEITWEDGTTTTGTGTDYQESVGLPLSAAGLGCEQAYVSKPGAGPDLLPSKIDVESEDTESGAITEISSQEVPSFGPDQRKGLTPGNGAGLVLEKVVNKVTDSCNSWTPDCSGWWEQTGHGTQGETDTGTYRCTYGGAVVDLGECSPYRGTFETKTSTPTITDPATGTEVDWSSSPMNSTDPTVGPTPGEVCMSEWGSAANPIEWVLQPVKCAMVWAFVPRTDVMVEAQTAIAEAWEPTIVGQLPGVVAAAVSVPNGGSGCLGPHVVIPIHLGDLDTGYDGYPLSACDAPFDVLATWARVIGSAVLIWLTGLGIIRRSSAIVNAPGLGGGSA</sequence>
<organism evidence="2 3">
    <name type="scientific">Microbacterium suwonense</name>
    <dbReference type="NCBI Taxonomy" id="683047"/>
    <lineage>
        <taxon>Bacteria</taxon>
        <taxon>Bacillati</taxon>
        <taxon>Actinomycetota</taxon>
        <taxon>Actinomycetes</taxon>
        <taxon>Micrococcales</taxon>
        <taxon>Microbacteriaceae</taxon>
        <taxon>Microbacterium</taxon>
    </lineage>
</organism>
<evidence type="ECO:0000256" key="1">
    <source>
        <dbReference type="SAM" id="MobiDB-lite"/>
    </source>
</evidence>
<dbReference type="EMBL" id="AP027728">
    <property type="protein sequence ID" value="BDZ38073.1"/>
    <property type="molecule type" value="Genomic_DNA"/>
</dbReference>
<evidence type="ECO:0000313" key="3">
    <source>
        <dbReference type="Proteomes" id="UP001321543"/>
    </source>
</evidence>
<evidence type="ECO:0000313" key="2">
    <source>
        <dbReference type="EMBL" id="BDZ38073.1"/>
    </source>
</evidence>
<feature type="region of interest" description="Disordered" evidence="1">
    <location>
        <begin position="472"/>
        <end position="502"/>
    </location>
</feature>
<protein>
    <submittedName>
        <fullName evidence="2">Uncharacterized protein</fullName>
    </submittedName>
</protein>
<feature type="compositionally biased region" description="Polar residues" evidence="1">
    <location>
        <begin position="472"/>
        <end position="498"/>
    </location>
</feature>